<evidence type="ECO:0000256" key="3">
    <source>
        <dbReference type="ARBA" id="ARBA00004763"/>
    </source>
</evidence>
<dbReference type="SUPFAM" id="SSF51717">
    <property type="entry name" value="Dihydropteroate synthetase-like"/>
    <property type="match status" value="1"/>
</dbReference>
<dbReference type="GO" id="GO:0046656">
    <property type="term" value="P:folic acid biosynthetic process"/>
    <property type="evidence" value="ECO:0007669"/>
    <property type="project" value="UniProtKB-KW"/>
</dbReference>
<dbReference type="RefSeq" id="WP_056960589.1">
    <property type="nucleotide sequence ID" value="NZ_JAGPZG010000010.1"/>
</dbReference>
<name>A0A0A7RLY3_9LACO</name>
<dbReference type="PANTHER" id="PTHR20941:SF1">
    <property type="entry name" value="FOLIC ACID SYNTHESIS PROTEIN FOL1"/>
    <property type="match status" value="1"/>
</dbReference>
<dbReference type="NCBIfam" id="TIGR01496">
    <property type="entry name" value="DHPS"/>
    <property type="match status" value="1"/>
</dbReference>
<reference evidence="13" key="1">
    <citation type="journal article" date="2014" name="Appl. Environ. Microbiol.">
        <title>Detection and genomic characterization of motility in Lactobacillus curvatus: confirmation of motility in a species outside the Lactobacillus salivarius clade.</title>
        <authorList>
            <person name="Cousin F.J."/>
            <person name="Lynch S.M."/>
            <person name="Harris H.M."/>
            <person name="McCann A."/>
            <person name="Lynch D.B."/>
            <person name="Neville B.A."/>
            <person name="Irisawa T."/>
            <person name="Okada S."/>
            <person name="Endo A."/>
            <person name="O'Toole P.W."/>
        </authorList>
    </citation>
    <scope>NUCLEOTIDE SEQUENCE</scope>
    <source>
        <strain evidence="13">DSM 16230</strain>
    </source>
</reference>
<evidence type="ECO:0000256" key="8">
    <source>
        <dbReference type="ARBA" id="ARBA00022723"/>
    </source>
</evidence>
<keyword evidence="8" id="KW-0479">Metal-binding</keyword>
<dbReference type="GO" id="GO:0005829">
    <property type="term" value="C:cytosol"/>
    <property type="evidence" value="ECO:0007669"/>
    <property type="project" value="TreeGrafter"/>
</dbReference>
<dbReference type="InterPro" id="IPR000489">
    <property type="entry name" value="Pterin-binding_dom"/>
</dbReference>
<sequence>MIIQAASCKCKSRFFDQLTVEFSGSQAEITKLLGLLKQQNVCFSRAGKKVTAELATASLKRLLACWKTVFGTPSEDLEKILQDSRVFFKGRDFSFDVTTDPLIYSILNITPDSFYDGGVNADLKTVLQRVEQEISAGAAIFELGGKSSKPNFTEISAAEEWARIAPYIKELKKNFPGIILAVDSNTDSVVARALAAGVQIINDIDGFQSKKKLELVREYTPAVVTMFNGRNQAEQKPTFSTDLKDYFSNSIKKLQAHGLSAANIVIDPGVGFSNTKVLEFDLLKIRSVNLLAELNTPIMIAVSRKSFISKLLAVEPAERLLPTLLFENEMLQQGGRILRVHDVKETQQMIKVYQLCRQTLEVK</sequence>
<dbReference type="GO" id="GO:0046654">
    <property type="term" value="P:tetrahydrofolate biosynthetic process"/>
    <property type="evidence" value="ECO:0007669"/>
    <property type="project" value="UniProtKB-UniPathway"/>
</dbReference>
<accession>A0A0A7RLY3</accession>
<dbReference type="EC" id="2.5.1.15" evidence="5"/>
<dbReference type="GeneID" id="98307843"/>
<feature type="domain" description="Pterin-binding" evidence="12">
    <location>
        <begin position="101"/>
        <end position="351"/>
    </location>
</feature>
<protein>
    <recommendedName>
        <fullName evidence="6">Dihydropteroate synthase</fullName>
        <ecNumber evidence="5">2.5.1.15</ecNumber>
    </recommendedName>
    <alternativeName>
        <fullName evidence="11">Dihydropteroate pyrophosphorylase</fullName>
    </alternativeName>
</protein>
<evidence type="ECO:0000256" key="9">
    <source>
        <dbReference type="ARBA" id="ARBA00022842"/>
    </source>
</evidence>
<keyword evidence="10" id="KW-0289">Folate biosynthesis</keyword>
<keyword evidence="9" id="KW-0460">Magnesium</keyword>
<evidence type="ECO:0000256" key="2">
    <source>
        <dbReference type="ARBA" id="ARBA00001946"/>
    </source>
</evidence>
<evidence type="ECO:0000313" key="13">
    <source>
        <dbReference type="EMBL" id="AJA34278.1"/>
    </source>
</evidence>
<comment type="cofactor">
    <cofactor evidence="2">
        <name>Mg(2+)</name>
        <dbReference type="ChEBI" id="CHEBI:18420"/>
    </cofactor>
</comment>
<dbReference type="AlphaFoldDB" id="A0A0A7RLY3"/>
<evidence type="ECO:0000256" key="5">
    <source>
        <dbReference type="ARBA" id="ARBA00012458"/>
    </source>
</evidence>
<comment type="similarity">
    <text evidence="4">Belongs to the DHPS family.</text>
</comment>
<dbReference type="InterPro" id="IPR011005">
    <property type="entry name" value="Dihydropteroate_synth-like_sf"/>
</dbReference>
<dbReference type="UniPathway" id="UPA00077">
    <property type="reaction ID" value="UER00156"/>
</dbReference>
<evidence type="ECO:0000259" key="12">
    <source>
        <dbReference type="PROSITE" id="PS50972"/>
    </source>
</evidence>
<comment type="pathway">
    <text evidence="3">Cofactor biosynthesis; tetrahydrofolate biosynthesis; 7,8-dihydrofolate from 2-amino-4-hydroxy-6-hydroxymethyl-7,8-dihydropteridine diphosphate and 4-aminobenzoate: step 1/2.</text>
</comment>
<evidence type="ECO:0000256" key="11">
    <source>
        <dbReference type="ARBA" id="ARBA00030193"/>
    </source>
</evidence>
<dbReference type="InterPro" id="IPR045031">
    <property type="entry name" value="DHP_synth-like"/>
</dbReference>
<evidence type="ECO:0000256" key="6">
    <source>
        <dbReference type="ARBA" id="ARBA00016919"/>
    </source>
</evidence>
<evidence type="ECO:0000256" key="4">
    <source>
        <dbReference type="ARBA" id="ARBA00009503"/>
    </source>
</evidence>
<keyword evidence="7" id="KW-0808">Transferase</keyword>
<dbReference type="Gene3D" id="3.20.20.20">
    <property type="entry name" value="Dihydropteroate synthase-like"/>
    <property type="match status" value="1"/>
</dbReference>
<dbReference type="GO" id="GO:0004156">
    <property type="term" value="F:dihydropteroate synthase activity"/>
    <property type="evidence" value="ECO:0007669"/>
    <property type="project" value="UniProtKB-EC"/>
</dbReference>
<dbReference type="GO" id="GO:0046872">
    <property type="term" value="F:metal ion binding"/>
    <property type="evidence" value="ECO:0007669"/>
    <property type="project" value="UniProtKB-KW"/>
</dbReference>
<organism evidence="13">
    <name type="scientific">Liquorilactobacillus satsumensis</name>
    <dbReference type="NCBI Taxonomy" id="259059"/>
    <lineage>
        <taxon>Bacteria</taxon>
        <taxon>Bacillati</taxon>
        <taxon>Bacillota</taxon>
        <taxon>Bacilli</taxon>
        <taxon>Lactobacillales</taxon>
        <taxon>Lactobacillaceae</taxon>
        <taxon>Liquorilactobacillus</taxon>
    </lineage>
</organism>
<proteinExistence type="inferred from homology"/>
<evidence type="ECO:0000256" key="7">
    <source>
        <dbReference type="ARBA" id="ARBA00022679"/>
    </source>
</evidence>
<dbReference type="EMBL" id="KM886870">
    <property type="protein sequence ID" value="AJA34278.1"/>
    <property type="molecule type" value="Genomic_DNA"/>
</dbReference>
<dbReference type="PANTHER" id="PTHR20941">
    <property type="entry name" value="FOLATE SYNTHESIS PROTEINS"/>
    <property type="match status" value="1"/>
</dbReference>
<evidence type="ECO:0000256" key="1">
    <source>
        <dbReference type="ARBA" id="ARBA00000012"/>
    </source>
</evidence>
<evidence type="ECO:0000256" key="10">
    <source>
        <dbReference type="ARBA" id="ARBA00022909"/>
    </source>
</evidence>
<comment type="catalytic activity">
    <reaction evidence="1">
        <text>(7,8-dihydropterin-6-yl)methyl diphosphate + 4-aminobenzoate = 7,8-dihydropteroate + diphosphate</text>
        <dbReference type="Rhea" id="RHEA:19949"/>
        <dbReference type="ChEBI" id="CHEBI:17836"/>
        <dbReference type="ChEBI" id="CHEBI:17839"/>
        <dbReference type="ChEBI" id="CHEBI:33019"/>
        <dbReference type="ChEBI" id="CHEBI:72950"/>
        <dbReference type="EC" id="2.5.1.15"/>
    </reaction>
</comment>
<dbReference type="InterPro" id="IPR006390">
    <property type="entry name" value="DHP_synth_dom"/>
</dbReference>
<dbReference type="Pfam" id="PF00809">
    <property type="entry name" value="Pterin_bind"/>
    <property type="match status" value="1"/>
</dbReference>
<dbReference type="PROSITE" id="PS50972">
    <property type="entry name" value="PTERIN_BINDING"/>
    <property type="match status" value="1"/>
</dbReference>